<name>A0A5E5PC86_9BURK</name>
<dbReference type="AlphaFoldDB" id="A0A5E5PC86"/>
<sequence length="38" mass="4094">MMHLCTFSICLVGFAALALATERQQATPFGGVSHARTR</sequence>
<organism evidence="2 3">
    <name type="scientific">Pandoraea apista</name>
    <dbReference type="NCBI Taxonomy" id="93218"/>
    <lineage>
        <taxon>Bacteria</taxon>
        <taxon>Pseudomonadati</taxon>
        <taxon>Pseudomonadota</taxon>
        <taxon>Betaproteobacteria</taxon>
        <taxon>Burkholderiales</taxon>
        <taxon>Burkholderiaceae</taxon>
        <taxon>Pandoraea</taxon>
    </lineage>
</organism>
<protein>
    <submittedName>
        <fullName evidence="2">Uncharacterized protein</fullName>
    </submittedName>
</protein>
<proteinExistence type="predicted"/>
<evidence type="ECO:0000313" key="3">
    <source>
        <dbReference type="Proteomes" id="UP000364291"/>
    </source>
</evidence>
<dbReference type="EMBL" id="CABPSX010000017">
    <property type="protein sequence ID" value="VVG74207.1"/>
    <property type="molecule type" value="Genomic_DNA"/>
</dbReference>
<dbReference type="Proteomes" id="UP000364291">
    <property type="component" value="Unassembled WGS sequence"/>
</dbReference>
<reference evidence="2 3" key="1">
    <citation type="submission" date="2019-08" db="EMBL/GenBank/DDBJ databases">
        <authorList>
            <person name="Peeters C."/>
        </authorList>
    </citation>
    <scope>NUCLEOTIDE SEQUENCE [LARGE SCALE GENOMIC DNA]</scope>
    <source>
        <strain evidence="2 3">LMG 18089</strain>
    </source>
</reference>
<feature type="signal peptide" evidence="1">
    <location>
        <begin position="1"/>
        <end position="20"/>
    </location>
</feature>
<gene>
    <name evidence="2" type="ORF">PAP18089_05219</name>
</gene>
<feature type="chain" id="PRO_5023092506" evidence="1">
    <location>
        <begin position="21"/>
        <end position="38"/>
    </location>
</feature>
<accession>A0A5E5PC86</accession>
<evidence type="ECO:0000313" key="2">
    <source>
        <dbReference type="EMBL" id="VVG74207.1"/>
    </source>
</evidence>
<keyword evidence="1" id="KW-0732">Signal</keyword>
<evidence type="ECO:0000256" key="1">
    <source>
        <dbReference type="SAM" id="SignalP"/>
    </source>
</evidence>